<sequence length="202" mass="20722">MSDLLTVRAVTHGVLKNVDLSAGPGRLVALTGHSGSGKSTLCHLVAGFERPDQGVVTLDGVATADITDWSRIAVVPQRLALLEQLTGVENLVLPALAAGRPVGAGVAEKVLDRLGVDVLAGRAVGLGSVGEQQRVAVARALLLGSALVVLDEPTAHQDDDNARRVIDAVLAAVEEGALVVTSTHDPRVLEHATLTLPLGTGL</sequence>
<dbReference type="InterPro" id="IPR027417">
    <property type="entry name" value="P-loop_NTPase"/>
</dbReference>
<evidence type="ECO:0000256" key="1">
    <source>
        <dbReference type="ARBA" id="ARBA00005417"/>
    </source>
</evidence>
<evidence type="ECO:0000313" key="6">
    <source>
        <dbReference type="Proteomes" id="UP001235712"/>
    </source>
</evidence>
<dbReference type="SMART" id="SM00382">
    <property type="entry name" value="AAA"/>
    <property type="match status" value="1"/>
</dbReference>
<proteinExistence type="inferred from homology"/>
<protein>
    <submittedName>
        <fullName evidence="5">ABC-type lipoprotein export system ATPase subunit</fullName>
    </submittedName>
</protein>
<dbReference type="PANTHER" id="PTHR24220">
    <property type="entry name" value="IMPORT ATP-BINDING PROTEIN"/>
    <property type="match status" value="1"/>
</dbReference>
<evidence type="ECO:0000259" key="4">
    <source>
        <dbReference type="PROSITE" id="PS50893"/>
    </source>
</evidence>
<comment type="caution">
    <text evidence="5">The sequence shown here is derived from an EMBL/GenBank/DDBJ whole genome shotgun (WGS) entry which is preliminary data.</text>
</comment>
<dbReference type="InterPro" id="IPR003593">
    <property type="entry name" value="AAA+_ATPase"/>
</dbReference>
<comment type="similarity">
    <text evidence="1">Belongs to the ABC transporter superfamily.</text>
</comment>
<dbReference type="PROSITE" id="PS50893">
    <property type="entry name" value="ABC_TRANSPORTER_2"/>
    <property type="match status" value="1"/>
</dbReference>
<name>A0ABT9P8M0_9ACTN</name>
<accession>A0ABT9P8M0</accession>
<dbReference type="Pfam" id="PF00005">
    <property type="entry name" value="ABC_tran"/>
    <property type="match status" value="1"/>
</dbReference>
<evidence type="ECO:0000256" key="2">
    <source>
        <dbReference type="ARBA" id="ARBA00022741"/>
    </source>
</evidence>
<feature type="domain" description="ABC transporter" evidence="4">
    <location>
        <begin position="5"/>
        <end position="202"/>
    </location>
</feature>
<dbReference type="Gene3D" id="3.40.50.300">
    <property type="entry name" value="P-loop containing nucleotide triphosphate hydrolases"/>
    <property type="match status" value="1"/>
</dbReference>
<keyword evidence="6" id="KW-1185">Reference proteome</keyword>
<dbReference type="EMBL" id="JAUSQZ010000001">
    <property type="protein sequence ID" value="MDP9829046.1"/>
    <property type="molecule type" value="Genomic_DNA"/>
</dbReference>
<dbReference type="Proteomes" id="UP001235712">
    <property type="component" value="Unassembled WGS sequence"/>
</dbReference>
<dbReference type="PANTHER" id="PTHR24220:SF689">
    <property type="entry name" value="LIPOPROTEIN-RELEASING SYSTEM ATP-BINDING PROTEIN LOLD"/>
    <property type="match status" value="1"/>
</dbReference>
<keyword evidence="2" id="KW-0547">Nucleotide-binding</keyword>
<dbReference type="SUPFAM" id="SSF52540">
    <property type="entry name" value="P-loop containing nucleoside triphosphate hydrolases"/>
    <property type="match status" value="1"/>
</dbReference>
<keyword evidence="3" id="KW-0067">ATP-binding</keyword>
<organism evidence="5 6">
    <name type="scientific">Kineosporia succinea</name>
    <dbReference type="NCBI Taxonomy" id="84632"/>
    <lineage>
        <taxon>Bacteria</taxon>
        <taxon>Bacillati</taxon>
        <taxon>Actinomycetota</taxon>
        <taxon>Actinomycetes</taxon>
        <taxon>Kineosporiales</taxon>
        <taxon>Kineosporiaceae</taxon>
        <taxon>Kineosporia</taxon>
    </lineage>
</organism>
<dbReference type="RefSeq" id="WP_307246858.1">
    <property type="nucleotide sequence ID" value="NZ_JAUSQZ010000001.1"/>
</dbReference>
<evidence type="ECO:0000256" key="3">
    <source>
        <dbReference type="ARBA" id="ARBA00022840"/>
    </source>
</evidence>
<evidence type="ECO:0000313" key="5">
    <source>
        <dbReference type="EMBL" id="MDP9829046.1"/>
    </source>
</evidence>
<dbReference type="InterPro" id="IPR003439">
    <property type="entry name" value="ABC_transporter-like_ATP-bd"/>
</dbReference>
<dbReference type="InterPro" id="IPR015854">
    <property type="entry name" value="ABC_transpr_LolD-like"/>
</dbReference>
<reference evidence="5 6" key="1">
    <citation type="submission" date="2023-07" db="EMBL/GenBank/DDBJ databases">
        <title>Sequencing the genomes of 1000 actinobacteria strains.</title>
        <authorList>
            <person name="Klenk H.-P."/>
        </authorList>
    </citation>
    <scope>NUCLEOTIDE SEQUENCE [LARGE SCALE GENOMIC DNA]</scope>
    <source>
        <strain evidence="5 6">DSM 44388</strain>
    </source>
</reference>
<gene>
    <name evidence="5" type="ORF">J2S57_004795</name>
</gene>
<keyword evidence="5" id="KW-0449">Lipoprotein</keyword>